<accession>A0ABS8CKK3</accession>
<dbReference type="InterPro" id="IPR014605">
    <property type="entry name" value="Sig_resp-reg_PhyR"/>
</dbReference>
<evidence type="ECO:0000313" key="5">
    <source>
        <dbReference type="Proteomes" id="UP001198571"/>
    </source>
</evidence>
<feature type="modified residue" description="4-aspartylphosphate" evidence="2">
    <location>
        <position position="200"/>
    </location>
</feature>
<dbReference type="SMART" id="SM00448">
    <property type="entry name" value="REC"/>
    <property type="match status" value="1"/>
</dbReference>
<dbReference type="NCBIfam" id="NF006623">
    <property type="entry name" value="PRK09191.1"/>
    <property type="match status" value="1"/>
</dbReference>
<evidence type="ECO:0000313" key="4">
    <source>
        <dbReference type="EMBL" id="MCB5409929.1"/>
    </source>
</evidence>
<dbReference type="CDD" id="cd17540">
    <property type="entry name" value="REC_PhyR"/>
    <property type="match status" value="1"/>
</dbReference>
<dbReference type="PIRSF" id="PIRSF036400">
    <property type="entry name" value="RR_Ctr_UCP036400"/>
    <property type="match status" value="1"/>
</dbReference>
<dbReference type="EMBL" id="JACDXX010000006">
    <property type="protein sequence ID" value="MCB5409929.1"/>
    <property type="molecule type" value="Genomic_DNA"/>
</dbReference>
<dbReference type="Pfam" id="PF22233">
    <property type="entry name" value="PhyR_sigma-like"/>
    <property type="match status" value="1"/>
</dbReference>
<dbReference type="PANTHER" id="PTHR44591">
    <property type="entry name" value="STRESS RESPONSE REGULATOR PROTEIN 1"/>
    <property type="match status" value="1"/>
</dbReference>
<dbReference type="Proteomes" id="UP001198571">
    <property type="component" value="Unassembled WGS sequence"/>
</dbReference>
<evidence type="ECO:0000259" key="3">
    <source>
        <dbReference type="PROSITE" id="PS50110"/>
    </source>
</evidence>
<dbReference type="InterPro" id="IPR053866">
    <property type="entry name" value="PhyR_sigma2"/>
</dbReference>
<dbReference type="RefSeq" id="WP_226934838.1">
    <property type="nucleotide sequence ID" value="NZ_JACDXX010000006.1"/>
</dbReference>
<dbReference type="Gene3D" id="3.40.50.2300">
    <property type="match status" value="1"/>
</dbReference>
<dbReference type="InterPro" id="IPR001789">
    <property type="entry name" value="Sig_transdc_resp-reg_receiver"/>
</dbReference>
<dbReference type="PANTHER" id="PTHR44591:SF3">
    <property type="entry name" value="RESPONSE REGULATORY DOMAIN-CONTAINING PROTEIN"/>
    <property type="match status" value="1"/>
</dbReference>
<dbReference type="Pfam" id="PF00072">
    <property type="entry name" value="Response_reg"/>
    <property type="match status" value="1"/>
</dbReference>
<dbReference type="Pfam" id="PF22029">
    <property type="entry name" value="PhyR_sigma2"/>
    <property type="match status" value="1"/>
</dbReference>
<keyword evidence="1 2" id="KW-0597">Phosphoprotein</keyword>
<comment type="caution">
    <text evidence="4">The sequence shown here is derived from an EMBL/GenBank/DDBJ whole genome shotgun (WGS) entry which is preliminary data.</text>
</comment>
<dbReference type="SUPFAM" id="SSF52172">
    <property type="entry name" value="CheY-like"/>
    <property type="match status" value="1"/>
</dbReference>
<dbReference type="InterPro" id="IPR050595">
    <property type="entry name" value="Bact_response_regulator"/>
</dbReference>
<dbReference type="InterPro" id="IPR013324">
    <property type="entry name" value="RNA_pol_sigma_r3/r4-like"/>
</dbReference>
<evidence type="ECO:0000256" key="1">
    <source>
        <dbReference type="ARBA" id="ARBA00022553"/>
    </source>
</evidence>
<proteinExistence type="predicted"/>
<dbReference type="InterPro" id="IPR011006">
    <property type="entry name" value="CheY-like_superfamily"/>
</dbReference>
<organism evidence="4 5">
    <name type="scientific">Pseudogemmobacter faecipullorum</name>
    <dbReference type="NCBI Taxonomy" id="2755041"/>
    <lineage>
        <taxon>Bacteria</taxon>
        <taxon>Pseudomonadati</taxon>
        <taxon>Pseudomonadota</taxon>
        <taxon>Alphaproteobacteria</taxon>
        <taxon>Rhodobacterales</taxon>
        <taxon>Paracoccaceae</taxon>
        <taxon>Pseudogemmobacter</taxon>
    </lineage>
</organism>
<keyword evidence="5" id="KW-1185">Reference proteome</keyword>
<dbReference type="SUPFAM" id="SSF88659">
    <property type="entry name" value="Sigma3 and sigma4 domains of RNA polymerase sigma factors"/>
    <property type="match status" value="1"/>
</dbReference>
<dbReference type="PROSITE" id="PS50110">
    <property type="entry name" value="RESPONSE_REGULATORY"/>
    <property type="match status" value="1"/>
</dbReference>
<name>A0ABS8CKK3_9RHOB</name>
<gene>
    <name evidence="4" type="ORF">H0485_07945</name>
</gene>
<feature type="domain" description="Response regulatory" evidence="3">
    <location>
        <begin position="150"/>
        <end position="264"/>
    </location>
</feature>
<dbReference type="Gene3D" id="1.20.140.160">
    <property type="match status" value="1"/>
</dbReference>
<sequence>MQTDQADALSAQALSAAVAAELPYLRRYARALTGSQASGDNYAAAAIEAVLADPSVLGKGEAVKTGLFTVFHLVWQGSDSPVHEPDTRLSAAAQGHLSRLTPNAREALLLHMFEGFSFEQIGVILGVSASESEALTDTALGEVAQSVLGRVMIIEDEAIIALDLSAIVESLGHHVTGIARTRDEAVALAQSDRPDLILADIQLADNSSGVDAVSDILAGFTDLPVIFITAFPERLLTGQRPEPAFLINKPYSEEQVRLSISQALFFASTEPLAG</sequence>
<dbReference type="InterPro" id="IPR053867">
    <property type="entry name" value="PhyR_sigma4"/>
</dbReference>
<reference evidence="4 5" key="1">
    <citation type="submission" date="2020-07" db="EMBL/GenBank/DDBJ databases">
        <title>Pseudogemmobacter sp. nov., isolated from poultry manure in Taiwan.</title>
        <authorList>
            <person name="Lin S.-Y."/>
            <person name="Tang Y.-S."/>
            <person name="Young C.-C."/>
        </authorList>
    </citation>
    <scope>NUCLEOTIDE SEQUENCE [LARGE SCALE GENOMIC DNA]</scope>
    <source>
        <strain evidence="4 5">CC-YST710</strain>
    </source>
</reference>
<protein>
    <submittedName>
        <fullName evidence="4">Response regulator</fullName>
    </submittedName>
</protein>
<evidence type="ECO:0000256" key="2">
    <source>
        <dbReference type="PROSITE-ProRule" id="PRU00169"/>
    </source>
</evidence>